<evidence type="ECO:0000256" key="6">
    <source>
        <dbReference type="RuleBase" id="RU362079"/>
    </source>
</evidence>
<keyword evidence="8" id="KW-1185">Reference proteome</keyword>
<evidence type="ECO:0000313" key="8">
    <source>
        <dbReference type="Proteomes" id="UP000217696"/>
    </source>
</evidence>
<dbReference type="GO" id="GO:0004150">
    <property type="term" value="F:dihydroneopterin aldolase activity"/>
    <property type="evidence" value="ECO:0007669"/>
    <property type="project" value="UniProtKB-UniRule"/>
</dbReference>
<dbReference type="EC" id="4.1.2.25" evidence="6"/>
<dbReference type="UniPathway" id="UPA00077">
    <property type="reaction ID" value="UER00154"/>
</dbReference>
<comment type="pathway">
    <text evidence="2 6">Cofactor biosynthesis; tetrahydrofolate biosynthesis; 2-amino-4-hydroxy-6-hydroxymethyl-7,8-dihydropteridine diphosphate from 7,8-dihydroneopterin triphosphate: step 3/4.</text>
</comment>
<dbReference type="FunFam" id="3.30.1130.10:FF:000003">
    <property type="entry name" value="7,8-dihydroneopterin aldolase"/>
    <property type="match status" value="1"/>
</dbReference>
<dbReference type="CDD" id="cd00534">
    <property type="entry name" value="DHNA_DHNTPE"/>
    <property type="match status" value="1"/>
</dbReference>
<comment type="catalytic activity">
    <reaction evidence="1 6">
        <text>7,8-dihydroneopterin = 6-hydroxymethyl-7,8-dihydropterin + glycolaldehyde</text>
        <dbReference type="Rhea" id="RHEA:10540"/>
        <dbReference type="ChEBI" id="CHEBI:17001"/>
        <dbReference type="ChEBI" id="CHEBI:17071"/>
        <dbReference type="ChEBI" id="CHEBI:44841"/>
        <dbReference type="EC" id="4.1.2.25"/>
    </reaction>
</comment>
<evidence type="ECO:0000256" key="4">
    <source>
        <dbReference type="ARBA" id="ARBA00022909"/>
    </source>
</evidence>
<dbReference type="KEGG" id="asoc:CB4_00272"/>
<gene>
    <name evidence="7" type="primary">folB</name>
    <name evidence="7" type="ORF">CB4_00272</name>
</gene>
<dbReference type="NCBIfam" id="TIGR00526">
    <property type="entry name" value="folB_dom"/>
    <property type="match status" value="1"/>
</dbReference>
<dbReference type="RefSeq" id="WP_096463237.1">
    <property type="nucleotide sequence ID" value="NZ_AP017312.1"/>
</dbReference>
<comment type="function">
    <text evidence="6">Catalyzes the conversion of 7,8-dihydroneopterin to 6-hydroxymethyl-7,8-dihydropterin.</text>
</comment>
<dbReference type="GO" id="GO:0046656">
    <property type="term" value="P:folic acid biosynthetic process"/>
    <property type="evidence" value="ECO:0007669"/>
    <property type="project" value="UniProtKB-UniRule"/>
</dbReference>
<protein>
    <recommendedName>
        <fullName evidence="6">7,8-dihydroneopterin aldolase</fullName>
        <ecNumber evidence="6">4.1.2.25</ecNumber>
    </recommendedName>
</protein>
<keyword evidence="4 6" id="KW-0289">Folate biosynthesis</keyword>
<dbReference type="OrthoDB" id="9803748at2"/>
<dbReference type="InterPro" id="IPR006156">
    <property type="entry name" value="Dihydroneopterin_aldolase"/>
</dbReference>
<name>A0A0U5B7J2_9BACL</name>
<dbReference type="EMBL" id="AP017312">
    <property type="protein sequence ID" value="BAU26167.1"/>
    <property type="molecule type" value="Genomic_DNA"/>
</dbReference>
<evidence type="ECO:0000256" key="2">
    <source>
        <dbReference type="ARBA" id="ARBA00005013"/>
    </source>
</evidence>
<comment type="similarity">
    <text evidence="3 6">Belongs to the DHNA family.</text>
</comment>
<dbReference type="Pfam" id="PF02152">
    <property type="entry name" value="FolB"/>
    <property type="match status" value="1"/>
</dbReference>
<dbReference type="Gene3D" id="3.30.1130.10">
    <property type="match status" value="1"/>
</dbReference>
<dbReference type="InterPro" id="IPR006157">
    <property type="entry name" value="FolB_dom"/>
</dbReference>
<keyword evidence="5 6" id="KW-0456">Lyase</keyword>
<evidence type="ECO:0000256" key="5">
    <source>
        <dbReference type="ARBA" id="ARBA00023239"/>
    </source>
</evidence>
<evidence type="ECO:0000256" key="3">
    <source>
        <dbReference type="ARBA" id="ARBA00005708"/>
    </source>
</evidence>
<proteinExistence type="inferred from homology"/>
<dbReference type="InterPro" id="IPR043133">
    <property type="entry name" value="GTP-CH-I_C/QueF"/>
</dbReference>
<evidence type="ECO:0000313" key="7">
    <source>
        <dbReference type="EMBL" id="BAU26167.1"/>
    </source>
</evidence>
<dbReference type="GO" id="GO:0005737">
    <property type="term" value="C:cytoplasm"/>
    <property type="evidence" value="ECO:0007669"/>
    <property type="project" value="TreeGrafter"/>
</dbReference>
<dbReference type="GO" id="GO:0046654">
    <property type="term" value="P:tetrahydrofolate biosynthetic process"/>
    <property type="evidence" value="ECO:0007669"/>
    <property type="project" value="UniProtKB-UniRule"/>
</dbReference>
<evidence type="ECO:0000256" key="1">
    <source>
        <dbReference type="ARBA" id="ARBA00001353"/>
    </source>
</evidence>
<dbReference type="AlphaFoldDB" id="A0A0U5B7J2"/>
<dbReference type="PANTHER" id="PTHR42844:SF1">
    <property type="entry name" value="DIHYDRONEOPTERIN ALDOLASE 1-RELATED"/>
    <property type="match status" value="1"/>
</dbReference>
<dbReference type="PANTHER" id="PTHR42844">
    <property type="entry name" value="DIHYDRONEOPTERIN ALDOLASE 1-RELATED"/>
    <property type="match status" value="1"/>
</dbReference>
<dbReference type="SMART" id="SM00905">
    <property type="entry name" value="FolB"/>
    <property type="match status" value="1"/>
</dbReference>
<dbReference type="Proteomes" id="UP000217696">
    <property type="component" value="Chromosome"/>
</dbReference>
<sequence>MDKILFNRMEFWGYHGVFPEENKLGQRFYVDLELSCDLSYAGRSDTLNDTVNYAHVYTTTKQVVEDERYALIEAIAERIATRLLTEHARIVEVLVRVVKPDPPIPGHYQSVAVEIKRERT</sequence>
<dbReference type="SUPFAM" id="SSF55620">
    <property type="entry name" value="Tetrahydrobiopterin biosynthesis enzymes-like"/>
    <property type="match status" value="1"/>
</dbReference>
<reference evidence="7 8" key="1">
    <citation type="submission" date="2015-12" db="EMBL/GenBank/DDBJ databases">
        <title>Genome sequence of Aneurinibacillus soli.</title>
        <authorList>
            <person name="Lee J.S."/>
            <person name="Lee K.C."/>
            <person name="Kim K.K."/>
            <person name="Lee B.W."/>
        </authorList>
    </citation>
    <scope>NUCLEOTIDE SEQUENCE [LARGE SCALE GENOMIC DNA]</scope>
    <source>
        <strain evidence="7 8">CB4</strain>
    </source>
</reference>
<accession>A0A0U5B7J2</accession>
<organism evidence="7 8">
    <name type="scientific">Aneurinibacillus soli</name>
    <dbReference type="NCBI Taxonomy" id="1500254"/>
    <lineage>
        <taxon>Bacteria</taxon>
        <taxon>Bacillati</taxon>
        <taxon>Bacillota</taxon>
        <taxon>Bacilli</taxon>
        <taxon>Bacillales</taxon>
        <taxon>Paenibacillaceae</taxon>
        <taxon>Aneurinibacillus group</taxon>
        <taxon>Aneurinibacillus</taxon>
    </lineage>
</organism>
<dbReference type="NCBIfam" id="TIGR00525">
    <property type="entry name" value="folB"/>
    <property type="match status" value="1"/>
</dbReference>